<name>A0ABP6MYG6_9ACTN</name>
<accession>A0ABP6MYG6</accession>
<evidence type="ECO:0000313" key="1">
    <source>
        <dbReference type="EMBL" id="GAA3130472.1"/>
    </source>
</evidence>
<dbReference type="Proteomes" id="UP001500893">
    <property type="component" value="Unassembled WGS sequence"/>
</dbReference>
<gene>
    <name evidence="1" type="ORF">GCM10010521_15670</name>
</gene>
<reference evidence="2" key="1">
    <citation type="journal article" date="2019" name="Int. J. Syst. Evol. Microbiol.">
        <title>The Global Catalogue of Microorganisms (GCM) 10K type strain sequencing project: providing services to taxonomists for standard genome sequencing and annotation.</title>
        <authorList>
            <consortium name="The Broad Institute Genomics Platform"/>
            <consortium name="The Broad Institute Genome Sequencing Center for Infectious Disease"/>
            <person name="Wu L."/>
            <person name="Ma J."/>
        </authorList>
    </citation>
    <scope>NUCLEOTIDE SEQUENCE [LARGE SCALE GENOMIC DNA]</scope>
    <source>
        <strain evidence="2">JCM 11574</strain>
    </source>
</reference>
<comment type="caution">
    <text evidence="1">The sequence shown here is derived from an EMBL/GenBank/DDBJ whole genome shotgun (WGS) entry which is preliminary data.</text>
</comment>
<sequence>MGPAVVGAVRWPVPAEVLTARVSAVTTARAATRRLRMRRGGGCGCMQGPFAPRQPPDSGCTLALTLCRRGDRRALEETEGGKAGSRKGECRRVVIVSQVTGFLSAARK</sequence>
<dbReference type="EMBL" id="BAAAVM010000018">
    <property type="protein sequence ID" value="GAA3130472.1"/>
    <property type="molecule type" value="Genomic_DNA"/>
</dbReference>
<organism evidence="1 2">
    <name type="scientific">Streptomyces rameus</name>
    <dbReference type="NCBI Taxonomy" id="68261"/>
    <lineage>
        <taxon>Bacteria</taxon>
        <taxon>Bacillati</taxon>
        <taxon>Actinomycetota</taxon>
        <taxon>Actinomycetes</taxon>
        <taxon>Kitasatosporales</taxon>
        <taxon>Streptomycetaceae</taxon>
        <taxon>Streptomyces</taxon>
    </lineage>
</organism>
<proteinExistence type="predicted"/>
<keyword evidence="2" id="KW-1185">Reference proteome</keyword>
<evidence type="ECO:0000313" key="2">
    <source>
        <dbReference type="Proteomes" id="UP001500893"/>
    </source>
</evidence>
<protein>
    <submittedName>
        <fullName evidence="1">Uncharacterized protein</fullName>
    </submittedName>
</protein>